<comment type="caution">
    <text evidence="1">The sequence shown here is derived from an EMBL/GenBank/DDBJ whole genome shotgun (WGS) entry which is preliminary data.</text>
</comment>
<organism evidence="1 2">
    <name type="scientific">Thalassotalea piscium</name>
    <dbReference type="NCBI Taxonomy" id="1230533"/>
    <lineage>
        <taxon>Bacteria</taxon>
        <taxon>Pseudomonadati</taxon>
        <taxon>Pseudomonadota</taxon>
        <taxon>Gammaproteobacteria</taxon>
        <taxon>Alteromonadales</taxon>
        <taxon>Colwelliaceae</taxon>
        <taxon>Thalassotalea</taxon>
    </lineage>
</organism>
<evidence type="ECO:0000313" key="1">
    <source>
        <dbReference type="EMBL" id="MBB6543961.1"/>
    </source>
</evidence>
<protein>
    <recommendedName>
        <fullName evidence="3">DUF2789 domain-containing protein</fullName>
    </recommendedName>
</protein>
<dbReference type="AlphaFoldDB" id="A0A7X0TU51"/>
<sequence length="80" mass="9258">MLAESEYTMNNLFAQLGLDCSDEAIKEFIEINKLPKGVSLKEAEIWNESQRGFLQEEWTKNSMWTQVIDDLNLLMSQDGE</sequence>
<evidence type="ECO:0008006" key="3">
    <source>
        <dbReference type="Google" id="ProtNLM"/>
    </source>
</evidence>
<gene>
    <name evidence="1" type="ORF">HNQ55_002485</name>
</gene>
<dbReference type="Pfam" id="PF10982">
    <property type="entry name" value="DUF2789"/>
    <property type="match status" value="1"/>
</dbReference>
<dbReference type="RefSeq" id="WP_184424729.1">
    <property type="nucleotide sequence ID" value="NZ_AP027362.1"/>
</dbReference>
<proteinExistence type="predicted"/>
<keyword evidence="2" id="KW-1185">Reference proteome</keyword>
<reference evidence="1 2" key="1">
    <citation type="submission" date="2020-08" db="EMBL/GenBank/DDBJ databases">
        <title>Genomic Encyclopedia of Type Strains, Phase IV (KMG-IV): sequencing the most valuable type-strain genomes for metagenomic binning, comparative biology and taxonomic classification.</title>
        <authorList>
            <person name="Goeker M."/>
        </authorList>
    </citation>
    <scope>NUCLEOTIDE SEQUENCE [LARGE SCALE GENOMIC DNA]</scope>
    <source>
        <strain evidence="1 2">DSM 26287</strain>
    </source>
</reference>
<dbReference type="EMBL" id="JACHHU010000021">
    <property type="protein sequence ID" value="MBB6543961.1"/>
    <property type="molecule type" value="Genomic_DNA"/>
</dbReference>
<dbReference type="InterPro" id="IPR038086">
    <property type="entry name" value="DUF2789_sf"/>
</dbReference>
<dbReference type="Gene3D" id="1.10.10.1130">
    <property type="entry name" value="Uncharacterised protein PF10982, DUF2789"/>
    <property type="match status" value="1"/>
</dbReference>
<accession>A0A7X0TU51</accession>
<evidence type="ECO:0000313" key="2">
    <source>
        <dbReference type="Proteomes" id="UP000537141"/>
    </source>
</evidence>
<name>A0A7X0TU51_9GAMM</name>
<dbReference type="InterPro" id="IPR021250">
    <property type="entry name" value="DUF2789"/>
</dbReference>
<dbReference type="Proteomes" id="UP000537141">
    <property type="component" value="Unassembled WGS sequence"/>
</dbReference>